<dbReference type="GO" id="GO:0005524">
    <property type="term" value="F:ATP binding"/>
    <property type="evidence" value="ECO:0007669"/>
    <property type="project" value="UniProtKB-UniRule"/>
</dbReference>
<evidence type="ECO:0000313" key="16">
    <source>
        <dbReference type="EMBL" id="EPX83173.1"/>
    </source>
</evidence>
<feature type="binding site" evidence="14">
    <location>
        <position position="61"/>
    </location>
    <ligand>
        <name>ATP</name>
        <dbReference type="ChEBI" id="CHEBI:30616"/>
    </ligand>
</feature>
<evidence type="ECO:0000256" key="11">
    <source>
        <dbReference type="ARBA" id="ARBA00029774"/>
    </source>
</evidence>
<keyword evidence="6 13" id="KW-0808">Transferase</keyword>
<evidence type="ECO:0000256" key="5">
    <source>
        <dbReference type="ARBA" id="ARBA00022490"/>
    </source>
</evidence>
<evidence type="ECO:0000256" key="14">
    <source>
        <dbReference type="PIRSR" id="PIRSR004930-1"/>
    </source>
</evidence>
<comment type="similarity">
    <text evidence="2 13">Belongs to the SUA5 family.</text>
</comment>
<evidence type="ECO:0000256" key="10">
    <source>
        <dbReference type="ARBA" id="ARBA00022840"/>
    </source>
</evidence>
<gene>
    <name evidence="16" type="ORF">ruthe_02790</name>
</gene>
<evidence type="ECO:0000259" key="15">
    <source>
        <dbReference type="PROSITE" id="PS51163"/>
    </source>
</evidence>
<sequence>MDRIDSPRTRLLPATSEGVAEAARLLRGGGLVAFPTETVYGLGARAADGHAVARIFEAKGRPSFNPLIVHVADPGEAEALAETGPEARALMEAFWPGPLALVLPLRAGAPVADLVTAGLPTVALRAPAHPLAQALIAAAGPLAAPSANPSGRVSPTAPSHVLAGLGGRIEAVLDGGPCPVGVESTIVAPDGADGMRLLRAGGLPAETIEAVLGRPLIADTDPARIVAPGQMESHYAPRGRLRLGAMAAEPGEILLGFGAVAGDLSLSPSGDLREAAANLFAALHRLDAEGAERIAVAPVPDHGLGRAINDRLRRAAAPRP</sequence>
<feature type="binding site" evidence="14">
    <location>
        <position position="125"/>
    </location>
    <ligand>
        <name>L-threonine</name>
        <dbReference type="ChEBI" id="CHEBI:57926"/>
    </ligand>
</feature>
<keyword evidence="9 13" id="KW-0547">Nucleotide-binding</keyword>
<dbReference type="GO" id="GO:0008033">
    <property type="term" value="P:tRNA processing"/>
    <property type="evidence" value="ECO:0007669"/>
    <property type="project" value="UniProtKB-KW"/>
</dbReference>
<dbReference type="AlphaFoldDB" id="S9QU59"/>
<dbReference type="PANTHER" id="PTHR17490:SF16">
    <property type="entry name" value="THREONYLCARBAMOYL-AMP SYNTHASE"/>
    <property type="match status" value="1"/>
</dbReference>
<evidence type="ECO:0000313" key="17">
    <source>
        <dbReference type="Proteomes" id="UP000015346"/>
    </source>
</evidence>
<dbReference type="GO" id="GO:0005737">
    <property type="term" value="C:cytoplasm"/>
    <property type="evidence" value="ECO:0007669"/>
    <property type="project" value="UniProtKB-SubCell"/>
</dbReference>
<dbReference type="InterPro" id="IPR005145">
    <property type="entry name" value="Sua5_C"/>
</dbReference>
<dbReference type="EMBL" id="AOLV01000033">
    <property type="protein sequence ID" value="EPX83173.1"/>
    <property type="molecule type" value="Genomic_DNA"/>
</dbReference>
<dbReference type="InterPro" id="IPR017945">
    <property type="entry name" value="DHBP_synth_RibB-like_a/b_dom"/>
</dbReference>
<comment type="caution">
    <text evidence="16">The sequence shown here is derived from an EMBL/GenBank/DDBJ whole genome shotgun (WGS) entry which is preliminary data.</text>
</comment>
<feature type="binding site" evidence="14">
    <location>
        <position position="144"/>
    </location>
    <ligand>
        <name>ATP</name>
        <dbReference type="ChEBI" id="CHEBI:30616"/>
    </ligand>
</feature>
<dbReference type="Pfam" id="PF03481">
    <property type="entry name" value="Sua5_C"/>
    <property type="match status" value="1"/>
</dbReference>
<feature type="binding site" evidence="14">
    <location>
        <position position="65"/>
    </location>
    <ligand>
        <name>ATP</name>
        <dbReference type="ChEBI" id="CHEBI:30616"/>
    </ligand>
</feature>
<dbReference type="STRING" id="1123069.ruthe_02790"/>
<feature type="binding site" evidence="14">
    <location>
        <position position="154"/>
    </location>
    <ligand>
        <name>ATP</name>
        <dbReference type="ChEBI" id="CHEBI:30616"/>
    </ligand>
</feature>
<dbReference type="PATRIC" id="fig|1123069.3.peg.2767"/>
<dbReference type="Pfam" id="PF01300">
    <property type="entry name" value="Sua5_yciO_yrdC"/>
    <property type="match status" value="1"/>
</dbReference>
<organism evidence="16 17">
    <name type="scientific">Rubellimicrobium thermophilum DSM 16684</name>
    <dbReference type="NCBI Taxonomy" id="1123069"/>
    <lineage>
        <taxon>Bacteria</taxon>
        <taxon>Pseudomonadati</taxon>
        <taxon>Pseudomonadota</taxon>
        <taxon>Alphaproteobacteria</taxon>
        <taxon>Rhodobacterales</taxon>
        <taxon>Roseobacteraceae</taxon>
        <taxon>Rubellimicrobium</taxon>
    </lineage>
</organism>
<feature type="binding site" evidence="14">
    <location>
        <position position="38"/>
    </location>
    <ligand>
        <name>L-threonine</name>
        <dbReference type="ChEBI" id="CHEBI:57926"/>
    </ligand>
</feature>
<accession>S9QU59</accession>
<dbReference type="SUPFAM" id="SSF55821">
    <property type="entry name" value="YrdC/RibB"/>
    <property type="match status" value="1"/>
</dbReference>
<dbReference type="Gene3D" id="3.40.50.11030">
    <property type="entry name" value="Threonylcarbamoyl-AMP synthase, C-terminal domain"/>
    <property type="match status" value="1"/>
</dbReference>
<reference evidence="16 17" key="1">
    <citation type="journal article" date="2013" name="Stand. Genomic Sci.">
        <title>Genome sequence of the reddish-pigmented Rubellimicrobium thermophilum type strain (DSM 16684(T)), a member of the Roseobacter clade.</title>
        <authorList>
            <person name="Fiebig A."/>
            <person name="Riedel T."/>
            <person name="Gronow S."/>
            <person name="Petersen J."/>
            <person name="Klenk H.P."/>
            <person name="Goker M."/>
        </authorList>
    </citation>
    <scope>NUCLEOTIDE SEQUENCE [LARGE SCALE GENOMIC DNA]</scope>
    <source>
        <strain evidence="16 17">DSM 16684</strain>
    </source>
</reference>
<keyword evidence="7 13" id="KW-0819">tRNA processing</keyword>
<feature type="binding site" evidence="14">
    <location>
        <position position="121"/>
    </location>
    <ligand>
        <name>ATP</name>
        <dbReference type="ChEBI" id="CHEBI:30616"/>
    </ligand>
</feature>
<keyword evidence="5 13" id="KW-0963">Cytoplasm</keyword>
<evidence type="ECO:0000256" key="3">
    <source>
        <dbReference type="ARBA" id="ARBA00012584"/>
    </source>
</evidence>
<comment type="subcellular location">
    <subcellularLocation>
        <location evidence="1 13">Cytoplasm</location>
    </subcellularLocation>
</comment>
<name>S9QU59_9RHOB</name>
<evidence type="ECO:0000256" key="7">
    <source>
        <dbReference type="ARBA" id="ARBA00022694"/>
    </source>
</evidence>
<dbReference type="GO" id="GO:0003725">
    <property type="term" value="F:double-stranded RNA binding"/>
    <property type="evidence" value="ECO:0007669"/>
    <property type="project" value="UniProtKB-UniRule"/>
</dbReference>
<dbReference type="PIRSF" id="PIRSF004930">
    <property type="entry name" value="Tln_factor_SUA5"/>
    <property type="match status" value="1"/>
</dbReference>
<dbReference type="GO" id="GO:0000049">
    <property type="term" value="F:tRNA binding"/>
    <property type="evidence" value="ECO:0007669"/>
    <property type="project" value="TreeGrafter"/>
</dbReference>
<evidence type="ECO:0000256" key="13">
    <source>
        <dbReference type="PIRNR" id="PIRNR004930"/>
    </source>
</evidence>
<proteinExistence type="inferred from homology"/>
<dbReference type="HOGENOM" id="CLU_031397_0_2_5"/>
<dbReference type="PANTHER" id="PTHR17490">
    <property type="entry name" value="SUA5"/>
    <property type="match status" value="1"/>
</dbReference>
<evidence type="ECO:0000256" key="12">
    <source>
        <dbReference type="ARBA" id="ARBA00048366"/>
    </source>
</evidence>
<dbReference type="InterPro" id="IPR006070">
    <property type="entry name" value="Sua5-like_dom"/>
</dbReference>
<dbReference type="Gene3D" id="3.90.870.10">
    <property type="entry name" value="DHBP synthase"/>
    <property type="match status" value="1"/>
</dbReference>
<comment type="function">
    <text evidence="13">Required for the formation of a threonylcarbamoyl group on adenosine at position 37 (t(6)A37) in tRNAs that read codons beginning with adenine.</text>
</comment>
<evidence type="ECO:0000256" key="6">
    <source>
        <dbReference type="ARBA" id="ARBA00022679"/>
    </source>
</evidence>
<feature type="binding site" evidence="14">
    <location>
        <position position="70"/>
    </location>
    <ligand>
        <name>L-threonine</name>
        <dbReference type="ChEBI" id="CHEBI:57926"/>
    </ligand>
</feature>
<dbReference type="InterPro" id="IPR010923">
    <property type="entry name" value="T(6)A37_SUA5"/>
</dbReference>
<dbReference type="OrthoDB" id="9814580at2"/>
<evidence type="ECO:0000256" key="2">
    <source>
        <dbReference type="ARBA" id="ARBA00007663"/>
    </source>
</evidence>
<dbReference type="GO" id="GO:0061710">
    <property type="term" value="F:L-threonylcarbamoyladenylate synthase"/>
    <property type="evidence" value="ECO:0007669"/>
    <property type="project" value="UniProtKB-EC"/>
</dbReference>
<feature type="domain" description="YrdC-like" evidence="15">
    <location>
        <begin position="16"/>
        <end position="203"/>
    </location>
</feature>
<dbReference type="PROSITE" id="PS51163">
    <property type="entry name" value="YRDC"/>
    <property type="match status" value="1"/>
</dbReference>
<dbReference type="RefSeq" id="WP_021098862.1">
    <property type="nucleotide sequence ID" value="NZ_KE557324.1"/>
</dbReference>
<protein>
    <recommendedName>
        <fullName evidence="4 13">Threonylcarbamoyl-AMP synthase</fullName>
        <shortName evidence="13">TC-AMP synthase</shortName>
        <ecNumber evidence="3 13">2.7.7.87</ecNumber>
    </recommendedName>
    <alternativeName>
        <fullName evidence="11 13">L-threonylcarbamoyladenylate synthase</fullName>
    </alternativeName>
</protein>
<feature type="binding site" evidence="14">
    <location>
        <position position="184"/>
    </location>
    <ligand>
        <name>L-threonine</name>
        <dbReference type="ChEBI" id="CHEBI:57926"/>
    </ligand>
</feature>
<dbReference type="EC" id="2.7.7.87" evidence="3 13"/>
<feature type="binding site" evidence="14">
    <location>
        <position position="146"/>
    </location>
    <ligand>
        <name>ATP</name>
        <dbReference type="ChEBI" id="CHEBI:30616"/>
    </ligand>
</feature>
<keyword evidence="17" id="KW-1185">Reference proteome</keyword>
<evidence type="ECO:0000256" key="8">
    <source>
        <dbReference type="ARBA" id="ARBA00022695"/>
    </source>
</evidence>
<dbReference type="GO" id="GO:0006450">
    <property type="term" value="P:regulation of translational fidelity"/>
    <property type="evidence" value="ECO:0007669"/>
    <property type="project" value="TreeGrafter"/>
</dbReference>
<evidence type="ECO:0000256" key="1">
    <source>
        <dbReference type="ARBA" id="ARBA00004496"/>
    </source>
</evidence>
<dbReference type="Proteomes" id="UP000015346">
    <property type="component" value="Unassembled WGS sequence"/>
</dbReference>
<comment type="catalytic activity">
    <reaction evidence="12 13">
        <text>L-threonine + hydrogencarbonate + ATP = L-threonylcarbamoyladenylate + diphosphate + H2O</text>
        <dbReference type="Rhea" id="RHEA:36407"/>
        <dbReference type="ChEBI" id="CHEBI:15377"/>
        <dbReference type="ChEBI" id="CHEBI:17544"/>
        <dbReference type="ChEBI" id="CHEBI:30616"/>
        <dbReference type="ChEBI" id="CHEBI:33019"/>
        <dbReference type="ChEBI" id="CHEBI:57926"/>
        <dbReference type="ChEBI" id="CHEBI:73682"/>
        <dbReference type="EC" id="2.7.7.87"/>
    </reaction>
</comment>
<dbReference type="NCBIfam" id="TIGR00057">
    <property type="entry name" value="L-threonylcarbamoyladenylate synthase"/>
    <property type="match status" value="1"/>
</dbReference>
<feature type="binding site" evidence="14">
    <location>
        <position position="199"/>
    </location>
    <ligand>
        <name>ATP</name>
        <dbReference type="ChEBI" id="CHEBI:30616"/>
    </ligand>
</feature>
<dbReference type="InterPro" id="IPR050156">
    <property type="entry name" value="TC-AMP_synthase_SUA5"/>
</dbReference>
<evidence type="ECO:0000256" key="4">
    <source>
        <dbReference type="ARBA" id="ARBA00015492"/>
    </source>
</evidence>
<keyword evidence="10 13" id="KW-0067">ATP-binding</keyword>
<feature type="binding site" evidence="14">
    <location>
        <position position="235"/>
    </location>
    <ligand>
        <name>ATP</name>
        <dbReference type="ChEBI" id="CHEBI:30616"/>
    </ligand>
</feature>
<evidence type="ECO:0000256" key="9">
    <source>
        <dbReference type="ARBA" id="ARBA00022741"/>
    </source>
</evidence>
<keyword evidence="8 13" id="KW-0548">Nucleotidyltransferase</keyword>
<dbReference type="InterPro" id="IPR038385">
    <property type="entry name" value="Sua5/YwlC_C"/>
</dbReference>